<dbReference type="SUPFAM" id="SSF53335">
    <property type="entry name" value="S-adenosyl-L-methionine-dependent methyltransferases"/>
    <property type="match status" value="1"/>
</dbReference>
<reference evidence="8 9" key="1">
    <citation type="submission" date="2009-06" db="EMBL/GenBank/DDBJ databases">
        <title>The draft genome of Clostridium carboxidivorans P7.</title>
        <authorList>
            <consortium name="US DOE Joint Genome Institute (JGI-PGF)"/>
            <person name="Lucas S."/>
            <person name="Copeland A."/>
            <person name="Lapidus A."/>
            <person name="Glavina del Rio T."/>
            <person name="Tice H."/>
            <person name="Bruce D."/>
            <person name="Goodwin L."/>
            <person name="Pitluck S."/>
            <person name="Larimer F."/>
            <person name="Land M.L."/>
            <person name="Hauser L."/>
            <person name="Hemme C.L."/>
        </authorList>
    </citation>
    <scope>NUCLEOTIDE SEQUENCE [LARGE SCALE GENOMIC DNA]</scope>
    <source>
        <strain evidence="8 9">P7</strain>
    </source>
</reference>
<comment type="similarity">
    <text evidence="5">Belongs to the protein N5-glutamine methyltransferase family. PrmC subfamily.</text>
</comment>
<feature type="domain" description="Release factor glutamine methyltransferase N-terminal" evidence="7">
    <location>
        <begin position="11"/>
        <end position="80"/>
    </location>
</feature>
<dbReference type="GO" id="GO:0003676">
    <property type="term" value="F:nucleic acid binding"/>
    <property type="evidence" value="ECO:0007669"/>
    <property type="project" value="InterPro"/>
</dbReference>
<dbReference type="InterPro" id="IPR050320">
    <property type="entry name" value="N5-glutamine_MTase"/>
</dbReference>
<dbReference type="STRING" id="536227.Ccar_21665"/>
<dbReference type="eggNOG" id="COG2890">
    <property type="taxonomic scope" value="Bacteria"/>
</dbReference>
<evidence type="ECO:0000256" key="5">
    <source>
        <dbReference type="HAMAP-Rule" id="MF_02126"/>
    </source>
</evidence>
<dbReference type="Proteomes" id="UP000004198">
    <property type="component" value="Unassembled WGS sequence"/>
</dbReference>
<dbReference type="HAMAP" id="MF_02126">
    <property type="entry name" value="RF_methyltr_PrmC"/>
    <property type="match status" value="1"/>
</dbReference>
<evidence type="ECO:0000259" key="6">
    <source>
        <dbReference type="Pfam" id="PF05175"/>
    </source>
</evidence>
<dbReference type="AlphaFoldDB" id="C6PVE6"/>
<keyword evidence="1 5" id="KW-0489">Methyltransferase</keyword>
<organism evidence="8 9">
    <name type="scientific">Clostridium carboxidivorans P7</name>
    <dbReference type="NCBI Taxonomy" id="536227"/>
    <lineage>
        <taxon>Bacteria</taxon>
        <taxon>Bacillati</taxon>
        <taxon>Bacillota</taxon>
        <taxon>Clostridia</taxon>
        <taxon>Eubacteriales</taxon>
        <taxon>Clostridiaceae</taxon>
        <taxon>Clostridium</taxon>
    </lineage>
</organism>
<dbReference type="Pfam" id="PF05175">
    <property type="entry name" value="MTS"/>
    <property type="match status" value="1"/>
</dbReference>
<dbReference type="Gene3D" id="3.40.50.150">
    <property type="entry name" value="Vaccinia Virus protein VP39"/>
    <property type="match status" value="1"/>
</dbReference>
<dbReference type="PROSITE" id="PS00092">
    <property type="entry name" value="N6_MTASE"/>
    <property type="match status" value="1"/>
</dbReference>
<keyword evidence="2 5" id="KW-0808">Transferase</keyword>
<evidence type="ECO:0000313" key="9">
    <source>
        <dbReference type="Proteomes" id="UP000004198"/>
    </source>
</evidence>
<evidence type="ECO:0000256" key="4">
    <source>
        <dbReference type="ARBA" id="ARBA00048391"/>
    </source>
</evidence>
<protein>
    <recommendedName>
        <fullName evidence="5">Release factor glutamine methyltransferase</fullName>
        <shortName evidence="5">RF MTase</shortName>
        <ecNumber evidence="5">2.1.1.297</ecNumber>
    </recommendedName>
    <alternativeName>
        <fullName evidence="5">N5-glutamine methyltransferase PrmC</fullName>
    </alternativeName>
    <alternativeName>
        <fullName evidence="5">Protein-(glutamine-N5) MTase PrmC</fullName>
    </alternativeName>
    <alternativeName>
        <fullName evidence="5">Protein-glutamine N-methyltransferase PrmC</fullName>
    </alternativeName>
</protein>
<dbReference type="InterPro" id="IPR004556">
    <property type="entry name" value="HemK-like"/>
</dbReference>
<keyword evidence="9" id="KW-1185">Reference proteome</keyword>
<evidence type="ECO:0000259" key="7">
    <source>
        <dbReference type="Pfam" id="PF17827"/>
    </source>
</evidence>
<dbReference type="InterPro" id="IPR040758">
    <property type="entry name" value="PrmC_N"/>
</dbReference>
<dbReference type="KEGG" id="cck:Ccar_21665"/>
<evidence type="ECO:0000313" key="8">
    <source>
        <dbReference type="EMBL" id="EET86788.1"/>
    </source>
</evidence>
<dbReference type="OrthoDB" id="9800643at2"/>
<comment type="catalytic activity">
    <reaction evidence="4 5">
        <text>L-glutaminyl-[peptide chain release factor] + S-adenosyl-L-methionine = N(5)-methyl-L-glutaminyl-[peptide chain release factor] + S-adenosyl-L-homocysteine + H(+)</text>
        <dbReference type="Rhea" id="RHEA:42896"/>
        <dbReference type="Rhea" id="RHEA-COMP:10271"/>
        <dbReference type="Rhea" id="RHEA-COMP:10272"/>
        <dbReference type="ChEBI" id="CHEBI:15378"/>
        <dbReference type="ChEBI" id="CHEBI:30011"/>
        <dbReference type="ChEBI" id="CHEBI:57856"/>
        <dbReference type="ChEBI" id="CHEBI:59789"/>
        <dbReference type="ChEBI" id="CHEBI:61891"/>
        <dbReference type="EC" id="2.1.1.297"/>
    </reaction>
</comment>
<dbReference type="PANTHER" id="PTHR18895">
    <property type="entry name" value="HEMK METHYLTRANSFERASE"/>
    <property type="match status" value="1"/>
</dbReference>
<dbReference type="Pfam" id="PF17827">
    <property type="entry name" value="PrmC_N"/>
    <property type="match status" value="1"/>
</dbReference>
<dbReference type="Gene3D" id="1.10.8.10">
    <property type="entry name" value="DNA helicase RuvA subunit, C-terminal domain"/>
    <property type="match status" value="1"/>
</dbReference>
<feature type="binding site" evidence="5">
    <location>
        <begin position="194"/>
        <end position="197"/>
    </location>
    <ligand>
        <name>substrate</name>
    </ligand>
</feature>
<comment type="caution">
    <text evidence="8">The sequence shown here is derived from an EMBL/GenBank/DDBJ whole genome shotgun (WGS) entry which is preliminary data.</text>
</comment>
<dbReference type="GO" id="GO:0102559">
    <property type="term" value="F:peptide chain release factor N(5)-glutamine methyltransferase activity"/>
    <property type="evidence" value="ECO:0007669"/>
    <property type="project" value="UniProtKB-EC"/>
</dbReference>
<comment type="caution">
    <text evidence="5">Lacks conserved residue(s) required for the propagation of feature annotation.</text>
</comment>
<evidence type="ECO:0000256" key="3">
    <source>
        <dbReference type="ARBA" id="ARBA00022691"/>
    </source>
</evidence>
<sequence>MEKEQFNIGKLLKFGYEALRSVGIDSYQIDCELLLGKVIKKDRLFILLNRDYKVTVNEEQEYCNFINLRKQKMPIKYILGECEFMGLDFYIKEGVLIPRPDTEVLVELAIKCIKEQKLKNACDVCCGSGAIGISIAKFVEDIKVKCSDISNIAYEVTLENIKRFELEHKVEVIKSDLLNYFINNKEKFDIIISNPPYIREDVIPTLMEDVKNYEPYEALSGGQDGLDFYRKITLQSLKLLNNNGFLLFEIGYDQKDSVSSILEQNGFTDISCIKDLAGKDRVIKGKREIS</sequence>
<dbReference type="PANTHER" id="PTHR18895:SF74">
    <property type="entry name" value="MTRF1L RELEASE FACTOR GLUTAMINE METHYLTRANSFERASE"/>
    <property type="match status" value="1"/>
</dbReference>
<dbReference type="InterPro" id="IPR007848">
    <property type="entry name" value="Small_mtfrase_dom"/>
</dbReference>
<evidence type="ECO:0000256" key="1">
    <source>
        <dbReference type="ARBA" id="ARBA00022603"/>
    </source>
</evidence>
<gene>
    <name evidence="5" type="primary">prmC</name>
    <name evidence="8" type="ORF">CcarbDRAFT_2763</name>
</gene>
<feature type="binding site" evidence="5">
    <location>
        <position position="194"/>
    </location>
    <ligand>
        <name>S-adenosyl-L-methionine</name>
        <dbReference type="ChEBI" id="CHEBI:59789"/>
    </ligand>
</feature>
<dbReference type="InterPro" id="IPR029063">
    <property type="entry name" value="SAM-dependent_MTases_sf"/>
</dbReference>
<feature type="domain" description="Methyltransferase small" evidence="6">
    <location>
        <begin position="108"/>
        <end position="199"/>
    </location>
</feature>
<dbReference type="CDD" id="cd02440">
    <property type="entry name" value="AdoMet_MTases"/>
    <property type="match status" value="1"/>
</dbReference>
<dbReference type="EMBL" id="ACVI01000044">
    <property type="protein sequence ID" value="EET86788.1"/>
    <property type="molecule type" value="Genomic_DNA"/>
</dbReference>
<proteinExistence type="inferred from homology"/>
<dbReference type="NCBIfam" id="TIGR00536">
    <property type="entry name" value="hemK_fam"/>
    <property type="match status" value="1"/>
</dbReference>
<keyword evidence="3 5" id="KW-0949">S-adenosyl-L-methionine</keyword>
<accession>C6PVE6</accession>
<dbReference type="GO" id="GO:0032259">
    <property type="term" value="P:methylation"/>
    <property type="evidence" value="ECO:0007669"/>
    <property type="project" value="UniProtKB-KW"/>
</dbReference>
<dbReference type="RefSeq" id="WP_007061648.1">
    <property type="nucleotide sequence ID" value="NZ_ACVI01000044.1"/>
</dbReference>
<dbReference type="PATRIC" id="fig|536227.13.peg.4491"/>
<dbReference type="NCBIfam" id="TIGR03534">
    <property type="entry name" value="RF_mod_PrmC"/>
    <property type="match status" value="1"/>
</dbReference>
<dbReference type="EC" id="2.1.1.297" evidence="5"/>
<feature type="binding site" evidence="5">
    <location>
        <position position="148"/>
    </location>
    <ligand>
        <name>S-adenosyl-L-methionine</name>
        <dbReference type="ChEBI" id="CHEBI:59789"/>
    </ligand>
</feature>
<dbReference type="InterPro" id="IPR019874">
    <property type="entry name" value="RF_methyltr_PrmC"/>
</dbReference>
<evidence type="ECO:0000256" key="2">
    <source>
        <dbReference type="ARBA" id="ARBA00022679"/>
    </source>
</evidence>
<dbReference type="InterPro" id="IPR002052">
    <property type="entry name" value="DNA_methylase_N6_adenine_CS"/>
</dbReference>
<comment type="function">
    <text evidence="5">Methylates the class 1 translation termination release factors RF1/PrfA and RF2/PrfB on the glutamine residue of the universally conserved GGQ motif.</text>
</comment>
<name>C6PVE6_9CLOT</name>